<evidence type="ECO:0000313" key="5">
    <source>
        <dbReference type="EMBL" id="GAA4400195.1"/>
    </source>
</evidence>
<dbReference type="PROSITE" id="PS00101">
    <property type="entry name" value="HEXAPEP_TRANSFERASES"/>
    <property type="match status" value="1"/>
</dbReference>
<organism evidence="5 6">
    <name type="scientific">Nibrella viscosa</name>
    <dbReference type="NCBI Taxonomy" id="1084524"/>
    <lineage>
        <taxon>Bacteria</taxon>
        <taxon>Pseudomonadati</taxon>
        <taxon>Bacteroidota</taxon>
        <taxon>Cytophagia</taxon>
        <taxon>Cytophagales</taxon>
        <taxon>Spirosomataceae</taxon>
        <taxon>Nibrella</taxon>
    </lineage>
</organism>
<dbReference type="InterPro" id="IPR011004">
    <property type="entry name" value="Trimer_LpxA-like_sf"/>
</dbReference>
<sequence length="175" mass="18808">MALAQEQLGSAKLEAKSTRGLFRSFIGKVLQWMAMTRFPIGAKNRCRLERLRGVKIGRNVFLGGGNILDRVRPDLITIDDEVSLAGGVYILTHSNPTTPLRAILGESAHVIKPVHIKKGAWIAINVVILPGVTIGENSIVAAGSVVRKDVPPYTVVGGNPAKVIKSINPVLSEEN</sequence>
<keyword evidence="3" id="KW-0677">Repeat</keyword>
<accession>A0ABP8K4T8</accession>
<evidence type="ECO:0000256" key="1">
    <source>
        <dbReference type="ARBA" id="ARBA00007274"/>
    </source>
</evidence>
<comment type="caution">
    <text evidence="5">The sequence shown here is derived from an EMBL/GenBank/DDBJ whole genome shotgun (WGS) entry which is preliminary data.</text>
</comment>
<evidence type="ECO:0008006" key="7">
    <source>
        <dbReference type="Google" id="ProtNLM"/>
    </source>
</evidence>
<dbReference type="PANTHER" id="PTHR23416">
    <property type="entry name" value="SIALIC ACID SYNTHASE-RELATED"/>
    <property type="match status" value="1"/>
</dbReference>
<dbReference type="Proteomes" id="UP001500936">
    <property type="component" value="Unassembled WGS sequence"/>
</dbReference>
<comment type="similarity">
    <text evidence="1">Belongs to the transferase hexapeptide repeat family.</text>
</comment>
<evidence type="ECO:0000256" key="4">
    <source>
        <dbReference type="ARBA" id="ARBA00023315"/>
    </source>
</evidence>
<keyword evidence="6" id="KW-1185">Reference proteome</keyword>
<dbReference type="SUPFAM" id="SSF51161">
    <property type="entry name" value="Trimeric LpxA-like enzymes"/>
    <property type="match status" value="1"/>
</dbReference>
<dbReference type="Pfam" id="PF00132">
    <property type="entry name" value="Hexapep"/>
    <property type="match status" value="1"/>
</dbReference>
<evidence type="ECO:0000256" key="2">
    <source>
        <dbReference type="ARBA" id="ARBA00022679"/>
    </source>
</evidence>
<dbReference type="InterPro" id="IPR018357">
    <property type="entry name" value="Hexapep_transf_CS"/>
</dbReference>
<dbReference type="InterPro" id="IPR051159">
    <property type="entry name" value="Hexapeptide_acetyltransf"/>
</dbReference>
<name>A0ABP8K4T8_9BACT</name>
<reference evidence="6" key="1">
    <citation type="journal article" date="2019" name="Int. J. Syst. Evol. Microbiol.">
        <title>The Global Catalogue of Microorganisms (GCM) 10K type strain sequencing project: providing services to taxonomists for standard genome sequencing and annotation.</title>
        <authorList>
            <consortium name="The Broad Institute Genomics Platform"/>
            <consortium name="The Broad Institute Genome Sequencing Center for Infectious Disease"/>
            <person name="Wu L."/>
            <person name="Ma J."/>
        </authorList>
    </citation>
    <scope>NUCLEOTIDE SEQUENCE [LARGE SCALE GENOMIC DNA]</scope>
    <source>
        <strain evidence="6">JCM 17925</strain>
    </source>
</reference>
<evidence type="ECO:0000256" key="3">
    <source>
        <dbReference type="ARBA" id="ARBA00022737"/>
    </source>
</evidence>
<dbReference type="EMBL" id="BAABHB010000002">
    <property type="protein sequence ID" value="GAA4400195.1"/>
    <property type="molecule type" value="Genomic_DNA"/>
</dbReference>
<dbReference type="InterPro" id="IPR001451">
    <property type="entry name" value="Hexapep"/>
</dbReference>
<evidence type="ECO:0000313" key="6">
    <source>
        <dbReference type="Proteomes" id="UP001500936"/>
    </source>
</evidence>
<keyword evidence="2" id="KW-0808">Transferase</keyword>
<dbReference type="Gene3D" id="2.160.10.10">
    <property type="entry name" value="Hexapeptide repeat proteins"/>
    <property type="match status" value="1"/>
</dbReference>
<keyword evidence="4" id="KW-0012">Acyltransferase</keyword>
<protein>
    <recommendedName>
        <fullName evidence="7">Acyltransferase</fullName>
    </recommendedName>
</protein>
<gene>
    <name evidence="5" type="ORF">GCM10023187_13110</name>
</gene>
<proteinExistence type="inferred from homology"/>
<dbReference type="PANTHER" id="PTHR23416:SF23">
    <property type="entry name" value="ACETYLTRANSFERASE C18B11.09C-RELATED"/>
    <property type="match status" value="1"/>
</dbReference>
<dbReference type="CDD" id="cd04647">
    <property type="entry name" value="LbH_MAT_like"/>
    <property type="match status" value="1"/>
</dbReference>